<evidence type="ECO:0000313" key="27">
    <source>
        <dbReference type="EMBL" id="CAK3985322.1"/>
    </source>
</evidence>
<organism evidence="27 28">
    <name type="scientific">Lecanosticta acicola</name>
    <dbReference type="NCBI Taxonomy" id="111012"/>
    <lineage>
        <taxon>Eukaryota</taxon>
        <taxon>Fungi</taxon>
        <taxon>Dikarya</taxon>
        <taxon>Ascomycota</taxon>
        <taxon>Pezizomycotina</taxon>
        <taxon>Dothideomycetes</taxon>
        <taxon>Dothideomycetidae</taxon>
        <taxon>Mycosphaerellales</taxon>
        <taxon>Mycosphaerellaceae</taxon>
        <taxon>Lecanosticta</taxon>
    </lineage>
</organism>
<feature type="binding site" evidence="22">
    <location>
        <position position="651"/>
    </location>
    <ligand>
        <name>Mg(2+)</name>
        <dbReference type="ChEBI" id="CHEBI:18420"/>
    </ligand>
</feature>
<dbReference type="GO" id="GO:1990531">
    <property type="term" value="C:phospholipid-translocating ATPase complex"/>
    <property type="evidence" value="ECO:0007669"/>
    <property type="project" value="UniProtKB-ARBA"/>
</dbReference>
<dbReference type="InterPro" id="IPR023299">
    <property type="entry name" value="ATPase_P-typ_cyto_dom_N"/>
</dbReference>
<feature type="binding site" evidence="21">
    <location>
        <position position="1099"/>
    </location>
    <ligand>
        <name>ATP</name>
        <dbReference type="ChEBI" id="CHEBI:30616"/>
    </ligand>
</feature>
<dbReference type="InterPro" id="IPR023298">
    <property type="entry name" value="ATPase_P-typ_TM_dom_sf"/>
</dbReference>
<feature type="compositionally biased region" description="Basic and acidic residues" evidence="24">
    <location>
        <begin position="1469"/>
        <end position="1479"/>
    </location>
</feature>
<evidence type="ECO:0000256" key="13">
    <source>
        <dbReference type="ARBA" id="ARBA00023055"/>
    </source>
</evidence>
<feature type="binding site" evidence="21">
    <location>
        <position position="785"/>
    </location>
    <ligand>
        <name>ATP</name>
        <dbReference type="ChEBI" id="CHEBI:30616"/>
    </ligand>
</feature>
<feature type="compositionally biased region" description="Basic and acidic residues" evidence="24">
    <location>
        <begin position="1518"/>
        <end position="1544"/>
    </location>
</feature>
<evidence type="ECO:0000256" key="22">
    <source>
        <dbReference type="PIRSR" id="PIRSR606539-3"/>
    </source>
</evidence>
<keyword evidence="8 21" id="KW-0547">Nucleotide-binding</keyword>
<feature type="binding site" evidence="22">
    <location>
        <position position="1095"/>
    </location>
    <ligand>
        <name>Mg(2+)</name>
        <dbReference type="ChEBI" id="CHEBI:18420"/>
    </ligand>
</feature>
<feature type="transmembrane region" description="Helical" evidence="23">
    <location>
        <begin position="1235"/>
        <end position="1256"/>
    </location>
</feature>
<feature type="transmembrane region" description="Helical" evidence="23">
    <location>
        <begin position="177"/>
        <end position="194"/>
    </location>
</feature>
<feature type="binding site" evidence="22">
    <location>
        <position position="1099"/>
    </location>
    <ligand>
        <name>Mg(2+)</name>
        <dbReference type="ChEBI" id="CHEBI:18420"/>
    </ligand>
</feature>
<keyword evidence="5" id="KW-1003">Cell membrane</keyword>
<evidence type="ECO:0000256" key="7">
    <source>
        <dbReference type="ARBA" id="ARBA00022723"/>
    </source>
</evidence>
<dbReference type="GO" id="GO:0070867">
    <property type="term" value="C:mating projection tip membrane"/>
    <property type="evidence" value="ECO:0007669"/>
    <property type="project" value="UniProtKB-ARBA"/>
</dbReference>
<dbReference type="SFLD" id="SFLDF00027">
    <property type="entry name" value="p-type_atpase"/>
    <property type="match status" value="1"/>
</dbReference>
<dbReference type="SUPFAM" id="SSF81653">
    <property type="entry name" value="Calcium ATPase, transduction domain A"/>
    <property type="match status" value="1"/>
</dbReference>
<feature type="domain" description="P-type ATPase N-terminal" evidence="25">
    <location>
        <begin position="115"/>
        <end position="171"/>
    </location>
</feature>
<dbReference type="EC" id="7.6.2.1" evidence="23"/>
<dbReference type="NCBIfam" id="TIGR01494">
    <property type="entry name" value="ATPase_P-type"/>
    <property type="match status" value="2"/>
</dbReference>
<feature type="binding site" evidence="21">
    <location>
        <position position="964"/>
    </location>
    <ligand>
        <name>ATP</name>
        <dbReference type="ChEBI" id="CHEBI:30616"/>
    </ligand>
</feature>
<reference evidence="27" key="1">
    <citation type="submission" date="2023-11" db="EMBL/GenBank/DDBJ databases">
        <authorList>
            <person name="Alioto T."/>
            <person name="Alioto T."/>
            <person name="Gomez Garrido J."/>
        </authorList>
    </citation>
    <scope>NUCLEOTIDE SEQUENCE</scope>
</reference>
<dbReference type="Pfam" id="PF16209">
    <property type="entry name" value="PhoLip_ATPase_N"/>
    <property type="match status" value="1"/>
</dbReference>
<dbReference type="InterPro" id="IPR008250">
    <property type="entry name" value="ATPase_P-typ_transduc_dom_A_sf"/>
</dbReference>
<comment type="cofactor">
    <cofactor evidence="1 22">
        <name>Mg(2+)</name>
        <dbReference type="ChEBI" id="CHEBI:18420"/>
    </cofactor>
</comment>
<feature type="binding site" evidence="21">
    <location>
        <position position="849"/>
    </location>
    <ligand>
        <name>ATP</name>
        <dbReference type="ChEBI" id="CHEBI:30616"/>
    </ligand>
</feature>
<evidence type="ECO:0000259" key="25">
    <source>
        <dbReference type="Pfam" id="PF16209"/>
    </source>
</evidence>
<dbReference type="GO" id="GO:0000287">
    <property type="term" value="F:magnesium ion binding"/>
    <property type="evidence" value="ECO:0007669"/>
    <property type="project" value="UniProtKB-UniRule"/>
</dbReference>
<keyword evidence="13" id="KW-0445">Lipid transport</keyword>
<dbReference type="PROSITE" id="PS00154">
    <property type="entry name" value="ATPASE_E1_E2"/>
    <property type="match status" value="1"/>
</dbReference>
<dbReference type="Pfam" id="PF13246">
    <property type="entry name" value="Cation_ATPase"/>
    <property type="match status" value="1"/>
</dbReference>
<feature type="domain" description="P-type ATPase C-terminal" evidence="26">
    <location>
        <begin position="1121"/>
        <end position="1370"/>
    </location>
</feature>
<keyword evidence="11 23" id="KW-1278">Translocase</keyword>
<dbReference type="CDD" id="cd02073">
    <property type="entry name" value="P-type_ATPase_APLT_Dnf-like"/>
    <property type="match status" value="1"/>
</dbReference>
<evidence type="ECO:0000313" key="28">
    <source>
        <dbReference type="Proteomes" id="UP001296104"/>
    </source>
</evidence>
<feature type="compositionally biased region" description="Basic and acidic residues" evidence="24">
    <location>
        <begin position="264"/>
        <end position="281"/>
    </location>
</feature>
<feature type="region of interest" description="Disordered" evidence="24">
    <location>
        <begin position="1448"/>
        <end position="1596"/>
    </location>
</feature>
<feature type="binding site" evidence="21">
    <location>
        <position position="1075"/>
    </location>
    <ligand>
        <name>ATP</name>
        <dbReference type="ChEBI" id="CHEBI:30616"/>
    </ligand>
</feature>
<dbReference type="SUPFAM" id="SSF56784">
    <property type="entry name" value="HAD-like"/>
    <property type="match status" value="1"/>
</dbReference>
<dbReference type="FunFam" id="3.40.50.1000:FF:000001">
    <property type="entry name" value="Phospholipid-transporting ATPase IC"/>
    <property type="match status" value="1"/>
</dbReference>
<feature type="compositionally biased region" description="Basic and acidic residues" evidence="24">
    <location>
        <begin position="1575"/>
        <end position="1586"/>
    </location>
</feature>
<comment type="catalytic activity">
    <reaction evidence="15 23">
        <text>ATP + H2O + phospholipidSide 1 = ADP + phosphate + phospholipidSide 2.</text>
        <dbReference type="EC" id="7.6.2.1"/>
    </reaction>
</comment>
<dbReference type="NCBIfam" id="TIGR01652">
    <property type="entry name" value="ATPase-Plipid"/>
    <property type="match status" value="1"/>
</dbReference>
<sequence length="1596" mass="179442">MAVTYEEPERERDSVERDEAADGGAERTKPLNRMRWATVRKPGRRGTMKRRSIFQRNMARMSGVAFGNNRDSNYRNSAGTEASEIKAEEIANDTAAGGQTHRTIYFNQPLPDEARDEEGHPLQQFKRNKIRTAKYTPISFIPKNLWFQLHNIANVYFIFIVILGIFSIFGVQNPGLAAVPIIVILTITAIKDAIEDWRRTVLDNELNNAPVHRLVDWENVNVSDESIGLWRRFKKANTRFILSIWRLWKTKREEQAAKKGKGKNAQDTKLDEALARDERRMSALTARLDEEDYPREDPNGDMEMTPVPSPTPGQRPQQHADGTYDDTVDPGYQQSSLTVPVDGDVKEVPVPKKFHGSLINPTASRPEKARFKRDYWKNVRVGDFVRLYNDEEVPADIIVLSTSDADGACYIETKNLDGETNLKVRTALYSGRAVKRARDCEQTDFILESEPPHANLYAYSGVVRWNQYDARNPHAEPKEMAEPVGINNMLLRGCTVRNTEWVLGVVAFTGEDTKIMLNSGITPSKRPKIMRDLNWNVLYNFVILFFMCLVAAIVNGVTWGESDNSLVYFEYGGYGGTAGLNGFITFWAAIILFQNLVPISLYISLEIVRSVQAFFIYSDTFMYYEKIDYPCTPKSWNISDDLGQIEYIFSDKTGTLTQNVMEFKKCTINGHPYGEAYTEALAGMQKRMGVNVEEESARAKAQIAQDRVTMLARIRKMHNNPYLRDDELTFVSPGFIADLDGESGPEQKAATEQFMLALALCHSVITERTPGDPPKIEFKAQSPDEAALVATARDVGFTVIGRSNDGIIINYLGEEREYTVLNTLEFNSTRKRMSSILRMPNGKIILFCKGADSIIYSRLRKGEQAELRKSTAEHLEMFAREGLRTLCIAQRELSEDEYQEWNVDHELAAAAVQDRETKLEEVADRIERELTLLGGTAIEDRLQDGVPDAIALLAQAGIKLWVLTGDKVETAINIGFSCNLLDNDMDLIVLKVDEDSFEQAEAELNKNLAVFGKTGSNEELKAAKKNHEPPAPTHALVIDGDTLKVVLDDRLRQKFLLLCKECRSVLCCRVSPSQKAAVVGLVKHTLEVMTLSIGDGANDVAMIQEADVGVGIAGEEGRQAVMSSDYAIGQFRFLTRLLLVHGRWDYRRMAECVANFFYKNIIWVFALFWYQIYTNMDCSYAFDYTYILLFNLAFTSLPVIFQGILDQDVDDKVALAVPQLYRRGIEQKEWTPLKFWTYMIDGLYQSVICFYFTYLQFRVANFESESGRNVNDYKRLGVYIVNPTVVIVNVYILINTYRWDWFMCLITGISILLVFFWTGVYTSFTAGYTFYGAASQVYGALSFWCVGLLTIVMSLAPRFSAKAFQKMYFPMDIDIVREQVRQGKFDYLKTVDPGHVGPQADKIPAAAESTSSSEISNAKSMAVGLEGSTGAERKTMEEDMRPIYPPSIAATATTHNPRSHNGSDGTDYTGHRSSIDRAFPHVGGRYSNTPAITENDGGDIYGIGSGGQQAPASGTRPSMDRPRPSFDRLRSSMDRTRPSFEASRDFTSAAYLSRVESSHSQGKNDGAQTPVPGSKRREDISEDLRSGDGNGNANGR</sequence>
<evidence type="ECO:0000256" key="2">
    <source>
        <dbReference type="ARBA" id="ARBA00004651"/>
    </source>
</evidence>
<feature type="transmembrane region" description="Helical" evidence="23">
    <location>
        <begin position="1301"/>
        <end position="1324"/>
    </location>
</feature>
<feature type="region of interest" description="Disordered" evidence="24">
    <location>
        <begin position="1399"/>
        <end position="1435"/>
    </location>
</feature>
<proteinExistence type="inferred from homology"/>
<feature type="binding site" evidence="21">
    <location>
        <position position="1098"/>
    </location>
    <ligand>
        <name>ATP</name>
        <dbReference type="ChEBI" id="CHEBI:30616"/>
    </ligand>
</feature>
<feature type="binding site" evidence="21">
    <location>
        <position position="653"/>
    </location>
    <ligand>
        <name>ATP</name>
        <dbReference type="ChEBI" id="CHEBI:30616"/>
    </ligand>
</feature>
<keyword evidence="10 22" id="KW-0460">Magnesium</keyword>
<keyword evidence="14 23" id="KW-0472">Membrane</keyword>
<dbReference type="SUPFAM" id="SSF81665">
    <property type="entry name" value="Calcium ATPase, transmembrane domain M"/>
    <property type="match status" value="1"/>
</dbReference>
<evidence type="ECO:0000256" key="11">
    <source>
        <dbReference type="ARBA" id="ARBA00022967"/>
    </source>
</evidence>
<keyword evidence="6 23" id="KW-0812">Transmembrane</keyword>
<evidence type="ECO:0000256" key="24">
    <source>
        <dbReference type="SAM" id="MobiDB-lite"/>
    </source>
</evidence>
<feature type="binding site" evidence="21">
    <location>
        <position position="965"/>
    </location>
    <ligand>
        <name>ATP</name>
        <dbReference type="ChEBI" id="CHEBI:30616"/>
    </ligand>
</feature>
<dbReference type="PANTHER" id="PTHR24092">
    <property type="entry name" value="PROBABLE PHOSPHOLIPID-TRANSPORTING ATPASE"/>
    <property type="match status" value="1"/>
</dbReference>
<dbReference type="FunFam" id="3.40.50.1000:FF:000108">
    <property type="entry name" value="Phospholipid-transporting ATPase"/>
    <property type="match status" value="1"/>
</dbReference>
<dbReference type="Pfam" id="PF16212">
    <property type="entry name" value="PhoLip_ATPase_C"/>
    <property type="match status" value="1"/>
</dbReference>
<evidence type="ECO:0000256" key="9">
    <source>
        <dbReference type="ARBA" id="ARBA00022840"/>
    </source>
</evidence>
<keyword evidence="7 22" id="KW-0479">Metal-binding</keyword>
<feature type="compositionally biased region" description="Low complexity" evidence="24">
    <location>
        <begin position="1405"/>
        <end position="1420"/>
    </location>
</feature>
<feature type="binding site" evidence="21">
    <location>
        <position position="826"/>
    </location>
    <ligand>
        <name>ATP</name>
        <dbReference type="ChEBI" id="CHEBI:30616"/>
    </ligand>
</feature>
<feature type="transmembrane region" description="Helical" evidence="23">
    <location>
        <begin position="537"/>
        <end position="560"/>
    </location>
</feature>
<dbReference type="PRINTS" id="PR00119">
    <property type="entry name" value="CATATPASE"/>
</dbReference>
<feature type="compositionally biased region" description="Polar residues" evidence="24">
    <location>
        <begin position="1450"/>
        <end position="1466"/>
    </location>
</feature>
<evidence type="ECO:0000256" key="15">
    <source>
        <dbReference type="ARBA" id="ARBA00034036"/>
    </source>
</evidence>
<comment type="caution">
    <text evidence="27">The sequence shown here is derived from an EMBL/GenBank/DDBJ whole genome shotgun (WGS) entry which is preliminary data.</text>
</comment>
<feature type="transmembrane region" description="Helical" evidence="23">
    <location>
        <begin position="1152"/>
        <end position="1172"/>
    </location>
</feature>
<dbReference type="SFLD" id="SFLDS00003">
    <property type="entry name" value="Haloacid_Dehalogenase"/>
    <property type="match status" value="1"/>
</dbReference>
<dbReference type="GO" id="GO:0005524">
    <property type="term" value="F:ATP binding"/>
    <property type="evidence" value="ECO:0007669"/>
    <property type="project" value="UniProtKB-UniRule"/>
</dbReference>
<dbReference type="GO" id="GO:0006897">
    <property type="term" value="P:endocytosis"/>
    <property type="evidence" value="ECO:0007669"/>
    <property type="project" value="UniProtKB-ARBA"/>
</dbReference>
<keyword evidence="12 23" id="KW-1133">Transmembrane helix</keyword>
<dbReference type="PANTHER" id="PTHR24092:SF180">
    <property type="entry name" value="PHOSPHOLIPID-TRANSPORTING ATPASE DNF1-RELATED"/>
    <property type="match status" value="1"/>
</dbReference>
<dbReference type="SUPFAM" id="SSF81660">
    <property type="entry name" value="Metal cation-transporting ATPase, ATP-binding domain N"/>
    <property type="match status" value="1"/>
</dbReference>
<feature type="transmembrane region" description="Helical" evidence="23">
    <location>
        <begin position="1276"/>
        <end position="1294"/>
    </location>
</feature>
<evidence type="ECO:0000256" key="20">
    <source>
        <dbReference type="PIRSR" id="PIRSR606539-1"/>
    </source>
</evidence>
<feature type="binding site" evidence="21">
    <location>
        <position position="966"/>
    </location>
    <ligand>
        <name>ATP</name>
        <dbReference type="ChEBI" id="CHEBI:30616"/>
    </ligand>
</feature>
<evidence type="ECO:0000256" key="8">
    <source>
        <dbReference type="ARBA" id="ARBA00022741"/>
    </source>
</evidence>
<comment type="subcellular location">
    <subcellularLocation>
        <location evidence="2">Cell membrane</location>
        <topology evidence="2">Multi-pass membrane protein</topology>
    </subcellularLocation>
    <subcellularLocation>
        <location evidence="23">Membrane</location>
        <topology evidence="23">Multi-pass membrane protein</topology>
    </subcellularLocation>
</comment>
<dbReference type="InterPro" id="IPR044492">
    <property type="entry name" value="P_typ_ATPase_HD_dom"/>
</dbReference>
<keyword evidence="9 21" id="KW-0067">ATP-binding</keyword>
<evidence type="ECO:0000256" key="17">
    <source>
        <dbReference type="ARBA" id="ARBA00050913"/>
    </source>
</evidence>
<dbReference type="Gene3D" id="2.70.150.10">
    <property type="entry name" value="Calcium-transporting ATPase, cytoplasmic transduction domain A"/>
    <property type="match status" value="1"/>
</dbReference>
<feature type="region of interest" description="Disordered" evidence="24">
    <location>
        <begin position="1"/>
        <end position="29"/>
    </location>
</feature>
<accession>A0AAI9E9X5</accession>
<feature type="transmembrane region" description="Helical" evidence="23">
    <location>
        <begin position="1184"/>
        <end position="1205"/>
    </location>
</feature>
<feature type="transmembrane region" description="Helical" evidence="23">
    <location>
        <begin position="153"/>
        <end position="171"/>
    </location>
</feature>
<dbReference type="SFLD" id="SFLDG00002">
    <property type="entry name" value="C1.7:_P-type_atpase_like"/>
    <property type="match status" value="1"/>
</dbReference>
<feature type="active site" description="4-aspartylphosphate intermediate" evidence="20">
    <location>
        <position position="651"/>
    </location>
</feature>
<dbReference type="Gene3D" id="3.40.1110.10">
    <property type="entry name" value="Calcium-transporting ATPase, cytoplasmic domain N"/>
    <property type="match status" value="1"/>
</dbReference>
<evidence type="ECO:0000256" key="3">
    <source>
        <dbReference type="ARBA" id="ARBA00008109"/>
    </source>
</evidence>
<dbReference type="GO" id="GO:0016887">
    <property type="term" value="F:ATP hydrolysis activity"/>
    <property type="evidence" value="ECO:0007669"/>
    <property type="project" value="InterPro"/>
</dbReference>
<evidence type="ECO:0000256" key="5">
    <source>
        <dbReference type="ARBA" id="ARBA00022475"/>
    </source>
</evidence>
<feature type="binding site" evidence="22">
    <location>
        <position position="653"/>
    </location>
    <ligand>
        <name>Mg(2+)</name>
        <dbReference type="ChEBI" id="CHEBI:18420"/>
    </ligand>
</feature>
<dbReference type="Gene3D" id="3.40.50.1000">
    <property type="entry name" value="HAD superfamily/HAD-like"/>
    <property type="match status" value="1"/>
</dbReference>
<name>A0AAI9E9X5_9PEZI</name>
<dbReference type="InterPro" id="IPR032631">
    <property type="entry name" value="P-type_ATPase_N"/>
</dbReference>
<dbReference type="InterPro" id="IPR032630">
    <property type="entry name" value="P_typ_ATPase_c"/>
</dbReference>
<comment type="catalytic activity">
    <reaction evidence="17">
        <text>a beta-D-glucosyl-(1&lt;-&gt;1')-N-acylsphing-4-enine(out) + ATP + H2O = a beta-D-glucosyl-(1&lt;-&gt;1')-N-acylsphing-4-enine(in) + ADP + phosphate + H(+)</text>
        <dbReference type="Rhea" id="RHEA:66036"/>
        <dbReference type="ChEBI" id="CHEBI:15377"/>
        <dbReference type="ChEBI" id="CHEBI:15378"/>
        <dbReference type="ChEBI" id="CHEBI:22801"/>
        <dbReference type="ChEBI" id="CHEBI:30616"/>
        <dbReference type="ChEBI" id="CHEBI:43474"/>
        <dbReference type="ChEBI" id="CHEBI:456216"/>
    </reaction>
    <physiologicalReaction direction="left-to-right" evidence="17">
        <dbReference type="Rhea" id="RHEA:66037"/>
    </physiologicalReaction>
</comment>
<evidence type="ECO:0000256" key="23">
    <source>
        <dbReference type="RuleBase" id="RU362033"/>
    </source>
</evidence>
<feature type="transmembrane region" description="Helical" evidence="23">
    <location>
        <begin position="1336"/>
        <end position="1356"/>
    </location>
</feature>
<comment type="catalytic activity">
    <reaction evidence="18">
        <text>a 1,2-diacyl-sn-glycero-3-phospho-L-serine(out) + ATP + H2O = a 1,2-diacyl-sn-glycero-3-phospho-L-serine(in) + ADP + phosphate + H(+)</text>
        <dbReference type="Rhea" id="RHEA:38567"/>
        <dbReference type="ChEBI" id="CHEBI:15377"/>
        <dbReference type="ChEBI" id="CHEBI:15378"/>
        <dbReference type="ChEBI" id="CHEBI:30616"/>
        <dbReference type="ChEBI" id="CHEBI:43474"/>
        <dbReference type="ChEBI" id="CHEBI:57262"/>
        <dbReference type="ChEBI" id="CHEBI:456216"/>
    </reaction>
    <physiologicalReaction direction="left-to-right" evidence="18">
        <dbReference type="Rhea" id="RHEA:38568"/>
    </physiologicalReaction>
</comment>
<protein>
    <recommendedName>
        <fullName evidence="23">Phospholipid-transporting ATPase</fullName>
        <ecNumber evidence="23">7.6.2.1</ecNumber>
    </recommendedName>
</protein>
<evidence type="ECO:0000256" key="21">
    <source>
        <dbReference type="PIRSR" id="PIRSR606539-2"/>
    </source>
</evidence>
<evidence type="ECO:0000256" key="12">
    <source>
        <dbReference type="ARBA" id="ARBA00022989"/>
    </source>
</evidence>
<dbReference type="GO" id="GO:0007163">
    <property type="term" value="P:establishment or maintenance of cell polarity"/>
    <property type="evidence" value="ECO:0007669"/>
    <property type="project" value="UniProtKB-ARBA"/>
</dbReference>
<evidence type="ECO:0000256" key="4">
    <source>
        <dbReference type="ARBA" id="ARBA00022448"/>
    </source>
</evidence>
<comment type="similarity">
    <text evidence="3 23">Belongs to the cation transport ATPase (P-type) (TC 3.A.3) family. Type IV subfamily.</text>
</comment>
<dbReference type="InterPro" id="IPR018303">
    <property type="entry name" value="ATPase_P-typ_P_site"/>
</dbReference>
<dbReference type="InterPro" id="IPR001757">
    <property type="entry name" value="P_typ_ATPase"/>
</dbReference>
<feature type="binding site" evidence="21">
    <location>
        <position position="1069"/>
    </location>
    <ligand>
        <name>ATP</name>
        <dbReference type="ChEBI" id="CHEBI:30616"/>
    </ligand>
</feature>
<dbReference type="Proteomes" id="UP001296104">
    <property type="component" value="Unassembled WGS sequence"/>
</dbReference>
<feature type="region of interest" description="Disordered" evidence="24">
    <location>
        <begin position="255"/>
        <end position="326"/>
    </location>
</feature>
<feature type="compositionally biased region" description="Basic and acidic residues" evidence="24">
    <location>
        <begin position="7"/>
        <end position="29"/>
    </location>
</feature>
<evidence type="ECO:0000256" key="19">
    <source>
        <dbReference type="ARBA" id="ARBA00052223"/>
    </source>
</evidence>
<keyword evidence="4" id="KW-0813">Transport</keyword>
<dbReference type="FunFam" id="3.40.1110.10:FF:000048">
    <property type="entry name" value="Phospholipid-transporting ATPase"/>
    <property type="match status" value="1"/>
</dbReference>
<evidence type="ECO:0000256" key="14">
    <source>
        <dbReference type="ARBA" id="ARBA00023136"/>
    </source>
</evidence>
<feature type="compositionally biased region" description="Polar residues" evidence="24">
    <location>
        <begin position="1558"/>
        <end position="1567"/>
    </location>
</feature>
<dbReference type="GO" id="GO:0140346">
    <property type="term" value="F:phosphatidylserine flippase activity"/>
    <property type="evidence" value="ECO:0007669"/>
    <property type="project" value="UniProtKB-ARBA"/>
</dbReference>
<feature type="binding site" evidence="21">
    <location>
        <position position="884"/>
    </location>
    <ligand>
        <name>ATP</name>
        <dbReference type="ChEBI" id="CHEBI:30616"/>
    </ligand>
</feature>
<dbReference type="InterPro" id="IPR023214">
    <property type="entry name" value="HAD_sf"/>
</dbReference>
<dbReference type="InterPro" id="IPR006539">
    <property type="entry name" value="P-type_ATPase_IV"/>
</dbReference>
<dbReference type="EMBL" id="CAVMBE010000019">
    <property type="protein sequence ID" value="CAK3985322.1"/>
    <property type="molecule type" value="Genomic_DNA"/>
</dbReference>
<feature type="binding site" evidence="21">
    <location>
        <position position="652"/>
    </location>
    <ligand>
        <name>ATP</name>
        <dbReference type="ChEBI" id="CHEBI:30616"/>
    </ligand>
</feature>
<evidence type="ECO:0000259" key="26">
    <source>
        <dbReference type="Pfam" id="PF16212"/>
    </source>
</evidence>
<evidence type="ECO:0000256" key="18">
    <source>
        <dbReference type="ARBA" id="ARBA00051303"/>
    </source>
</evidence>
<comment type="catalytic activity">
    <reaction evidence="16">
        <text>a 1,2-diacyl-sn-glycero-3-phosphoethanolamine(out) + ATP + H2O = a 1,2-diacyl-sn-glycero-3-phosphoethanolamine(in) + ADP + phosphate + H(+)</text>
        <dbReference type="Rhea" id="RHEA:66132"/>
        <dbReference type="ChEBI" id="CHEBI:15377"/>
        <dbReference type="ChEBI" id="CHEBI:15378"/>
        <dbReference type="ChEBI" id="CHEBI:30616"/>
        <dbReference type="ChEBI" id="CHEBI:43474"/>
        <dbReference type="ChEBI" id="CHEBI:64612"/>
        <dbReference type="ChEBI" id="CHEBI:456216"/>
    </reaction>
    <physiologicalReaction direction="left-to-right" evidence="16">
        <dbReference type="Rhea" id="RHEA:66133"/>
    </physiologicalReaction>
</comment>
<evidence type="ECO:0000256" key="16">
    <source>
        <dbReference type="ARBA" id="ARBA00049128"/>
    </source>
</evidence>
<dbReference type="GO" id="GO:0099040">
    <property type="term" value="P:ceramide translocation"/>
    <property type="evidence" value="ECO:0007669"/>
    <property type="project" value="UniProtKB-ARBA"/>
</dbReference>
<comment type="catalytic activity">
    <reaction evidence="19">
        <text>a 1,2-diacyl-sn-glycero-3-phosphocholine(out) + ATP + H2O = a 1,2-diacyl-sn-glycero-3-phosphocholine(in) + ADP + phosphate + H(+)</text>
        <dbReference type="Rhea" id="RHEA:38583"/>
        <dbReference type="ChEBI" id="CHEBI:15377"/>
        <dbReference type="ChEBI" id="CHEBI:15378"/>
        <dbReference type="ChEBI" id="CHEBI:30616"/>
        <dbReference type="ChEBI" id="CHEBI:43474"/>
        <dbReference type="ChEBI" id="CHEBI:57643"/>
        <dbReference type="ChEBI" id="CHEBI:456216"/>
    </reaction>
    <physiologicalReaction direction="left-to-right" evidence="19">
        <dbReference type="Rhea" id="RHEA:38584"/>
    </physiologicalReaction>
</comment>
<dbReference type="InterPro" id="IPR036412">
    <property type="entry name" value="HAD-like_sf"/>
</dbReference>
<evidence type="ECO:0000256" key="10">
    <source>
        <dbReference type="ARBA" id="ARBA00022842"/>
    </source>
</evidence>
<feature type="binding site" evidence="21">
    <location>
        <position position="651"/>
    </location>
    <ligand>
        <name>ATP</name>
        <dbReference type="ChEBI" id="CHEBI:30616"/>
    </ligand>
</feature>
<gene>
    <name evidence="27" type="ORF">LECACI_7A003845</name>
</gene>
<evidence type="ECO:0000256" key="6">
    <source>
        <dbReference type="ARBA" id="ARBA00022692"/>
    </source>
</evidence>
<feature type="transmembrane region" description="Helical" evidence="23">
    <location>
        <begin position="580"/>
        <end position="603"/>
    </location>
</feature>
<evidence type="ECO:0000256" key="1">
    <source>
        <dbReference type="ARBA" id="ARBA00001946"/>
    </source>
</evidence>
<keyword evidence="28" id="KW-1185">Reference proteome</keyword>
<dbReference type="GO" id="GO:0140351">
    <property type="term" value="F:glycosylceramide flippase activity"/>
    <property type="evidence" value="ECO:0007669"/>
    <property type="project" value="UniProtKB-ARBA"/>
</dbReference>